<sequence length="82" mass="8685">MKKKRVLPRVLMAASVTAMGVGVFQVFDAEAQTTGGGWHCEEVSPGTWVCDNEDGESVGWHDSTPQGDGSCKGAPNGCRIVF</sequence>
<feature type="chain" id="PRO_5022026942" description="Secreted protein" evidence="1">
    <location>
        <begin position="21"/>
        <end position="82"/>
    </location>
</feature>
<evidence type="ECO:0008006" key="4">
    <source>
        <dbReference type="Google" id="ProtNLM"/>
    </source>
</evidence>
<evidence type="ECO:0000256" key="1">
    <source>
        <dbReference type="SAM" id="SignalP"/>
    </source>
</evidence>
<keyword evidence="1" id="KW-0732">Signal</keyword>
<protein>
    <recommendedName>
        <fullName evidence="4">Secreted protein</fullName>
    </recommendedName>
</protein>
<dbReference type="Proteomes" id="UP000316614">
    <property type="component" value="Chromosome"/>
</dbReference>
<organism evidence="2 3">
    <name type="scientific">Echinicola soli</name>
    <dbReference type="NCBI Taxonomy" id="2591634"/>
    <lineage>
        <taxon>Bacteria</taxon>
        <taxon>Pseudomonadati</taxon>
        <taxon>Bacteroidota</taxon>
        <taxon>Cytophagia</taxon>
        <taxon>Cytophagales</taxon>
        <taxon>Cyclobacteriaceae</taxon>
        <taxon>Echinicola</taxon>
    </lineage>
</organism>
<dbReference type="OrthoDB" id="839869at2"/>
<dbReference type="EMBL" id="CP041253">
    <property type="protein sequence ID" value="QDH79020.1"/>
    <property type="molecule type" value="Genomic_DNA"/>
</dbReference>
<feature type="signal peptide" evidence="1">
    <location>
        <begin position="1"/>
        <end position="20"/>
    </location>
</feature>
<name>A0A514CGW9_9BACT</name>
<dbReference type="RefSeq" id="WP_141614272.1">
    <property type="nucleotide sequence ID" value="NZ_CP041253.1"/>
</dbReference>
<proteinExistence type="predicted"/>
<dbReference type="KEGG" id="echi:FKX85_08210"/>
<dbReference type="AlphaFoldDB" id="A0A514CGW9"/>
<accession>A0A514CGW9</accession>
<keyword evidence="3" id="KW-1185">Reference proteome</keyword>
<evidence type="ECO:0000313" key="3">
    <source>
        <dbReference type="Proteomes" id="UP000316614"/>
    </source>
</evidence>
<reference evidence="2 3" key="1">
    <citation type="submission" date="2019-06" db="EMBL/GenBank/DDBJ databases">
        <title>Echinicola alkalisoli sp. nov. isolated from saline soil.</title>
        <authorList>
            <person name="Sun J.-Q."/>
            <person name="Xu L."/>
        </authorList>
    </citation>
    <scope>NUCLEOTIDE SEQUENCE [LARGE SCALE GENOMIC DNA]</scope>
    <source>
        <strain evidence="2 3">LN3S3</strain>
    </source>
</reference>
<evidence type="ECO:0000313" key="2">
    <source>
        <dbReference type="EMBL" id="QDH79020.1"/>
    </source>
</evidence>
<gene>
    <name evidence="2" type="ORF">FKX85_08210</name>
</gene>